<dbReference type="EMBL" id="MU853906">
    <property type="protein sequence ID" value="KAK3935818.1"/>
    <property type="molecule type" value="Genomic_DNA"/>
</dbReference>
<protein>
    <submittedName>
        <fullName evidence="7">Uncharacterized protein</fullName>
    </submittedName>
</protein>
<keyword evidence="4 6" id="KW-0472">Membrane</keyword>
<dbReference type="AlphaFoldDB" id="A0AAN6N089"/>
<evidence type="ECO:0000256" key="2">
    <source>
        <dbReference type="ARBA" id="ARBA00022692"/>
    </source>
</evidence>
<evidence type="ECO:0000256" key="3">
    <source>
        <dbReference type="ARBA" id="ARBA00022989"/>
    </source>
</evidence>
<feature type="transmembrane region" description="Helical" evidence="6">
    <location>
        <begin position="541"/>
        <end position="559"/>
    </location>
</feature>
<dbReference type="GO" id="GO:0016020">
    <property type="term" value="C:membrane"/>
    <property type="evidence" value="ECO:0007669"/>
    <property type="project" value="UniProtKB-SubCell"/>
</dbReference>
<dbReference type="Proteomes" id="UP001303473">
    <property type="component" value="Unassembled WGS sequence"/>
</dbReference>
<keyword evidence="2 6" id="KW-0812">Transmembrane</keyword>
<evidence type="ECO:0000313" key="7">
    <source>
        <dbReference type="EMBL" id="KAK3935818.1"/>
    </source>
</evidence>
<gene>
    <name evidence="7" type="ORF">QBC46DRAFT_42372</name>
</gene>
<evidence type="ECO:0000256" key="1">
    <source>
        <dbReference type="ARBA" id="ARBA00004141"/>
    </source>
</evidence>
<dbReference type="InterPro" id="IPR045863">
    <property type="entry name" value="CorA_TM1_TM2"/>
</dbReference>
<accession>A0AAN6N089</accession>
<evidence type="ECO:0000256" key="6">
    <source>
        <dbReference type="SAM" id="Phobius"/>
    </source>
</evidence>
<comment type="subcellular location">
    <subcellularLocation>
        <location evidence="1">Membrane</location>
        <topology evidence="1">Multi-pass membrane protein</topology>
    </subcellularLocation>
</comment>
<sequence length="592" mass="66580">MASAAGQPTIEVGEHPFGERVNTGSDRRGKKRRPPLTRQEYAQAVLSYSQLSVTQSLYAGVHFENLARYLQQPYEARAPDLVARNNDTQKTPTFTFVTLYNLDPAAEERESQINSPDGFESKAAEMANSPHGRLIFMRGHPSPEWLLSIGATYRVDPEFFRRHLDFRQGLRDHYWLPSPPSSLNTALRLRITTIGASVSKARTSSEQDVIEALRELSQSRLSDYREKLKSLAEMKLGDSIMRDFSVHDLEQFTIEQDISLYVGTCGPGWFALIWLDITNNLKDGPATSFFTNPRRTGSWAISSVPVIQHRPGLALRQTPKHRARAREEAQLKDHIPTSSGGGMAQSASLLHLDYGMDLDKTLAGGDSFYALHEVIVFTAFSENQFLNMLETKLLHELDPLLLVRQQEPTLSNLLYNQRVLDRHIQRIRDNLTMFKARESLGWPKMTSAQPGKQRIADEAAEKLIHDYEYLLARALTLSEQCSRGMQVVMNNAMVKESRDAMDQAKGVAKLTRLAFIFVPLSFTASFFGMNFVQFGQGSLDLWIWFAVSTPIFVVSLLSMKYDITGGSTKAARRPAAVSQNTDTRGTEPKTQV</sequence>
<feature type="compositionally biased region" description="Polar residues" evidence="5">
    <location>
        <begin position="577"/>
        <end position="592"/>
    </location>
</feature>
<keyword evidence="3 6" id="KW-1133">Transmembrane helix</keyword>
<proteinExistence type="predicted"/>
<comment type="caution">
    <text evidence="7">The sequence shown here is derived from an EMBL/GenBank/DDBJ whole genome shotgun (WGS) entry which is preliminary data.</text>
</comment>
<keyword evidence="8" id="KW-1185">Reference proteome</keyword>
<name>A0AAN6N089_9PEZI</name>
<reference evidence="8" key="1">
    <citation type="journal article" date="2023" name="Mol. Phylogenet. Evol.">
        <title>Genome-scale phylogeny and comparative genomics of the fungal order Sordariales.</title>
        <authorList>
            <person name="Hensen N."/>
            <person name="Bonometti L."/>
            <person name="Westerberg I."/>
            <person name="Brannstrom I.O."/>
            <person name="Guillou S."/>
            <person name="Cros-Aarteil S."/>
            <person name="Calhoun S."/>
            <person name="Haridas S."/>
            <person name="Kuo A."/>
            <person name="Mondo S."/>
            <person name="Pangilinan J."/>
            <person name="Riley R."/>
            <person name="LaButti K."/>
            <person name="Andreopoulos B."/>
            <person name="Lipzen A."/>
            <person name="Chen C."/>
            <person name="Yan M."/>
            <person name="Daum C."/>
            <person name="Ng V."/>
            <person name="Clum A."/>
            <person name="Steindorff A."/>
            <person name="Ohm R.A."/>
            <person name="Martin F."/>
            <person name="Silar P."/>
            <person name="Natvig D.O."/>
            <person name="Lalanne C."/>
            <person name="Gautier V."/>
            <person name="Ament-Velasquez S.L."/>
            <person name="Kruys A."/>
            <person name="Hutchinson M.I."/>
            <person name="Powell A.J."/>
            <person name="Barry K."/>
            <person name="Miller A.N."/>
            <person name="Grigoriev I.V."/>
            <person name="Debuchy R."/>
            <person name="Gladieux P."/>
            <person name="Hiltunen Thoren M."/>
            <person name="Johannesson H."/>
        </authorList>
    </citation>
    <scope>NUCLEOTIDE SEQUENCE [LARGE SCALE GENOMIC DNA]</scope>
    <source>
        <strain evidence="8">CBS 340.73</strain>
    </source>
</reference>
<evidence type="ECO:0000256" key="5">
    <source>
        <dbReference type="SAM" id="MobiDB-lite"/>
    </source>
</evidence>
<evidence type="ECO:0000256" key="4">
    <source>
        <dbReference type="ARBA" id="ARBA00023136"/>
    </source>
</evidence>
<organism evidence="7 8">
    <name type="scientific">Diplogelasinospora grovesii</name>
    <dbReference type="NCBI Taxonomy" id="303347"/>
    <lineage>
        <taxon>Eukaryota</taxon>
        <taxon>Fungi</taxon>
        <taxon>Dikarya</taxon>
        <taxon>Ascomycota</taxon>
        <taxon>Pezizomycotina</taxon>
        <taxon>Sordariomycetes</taxon>
        <taxon>Sordariomycetidae</taxon>
        <taxon>Sordariales</taxon>
        <taxon>Diplogelasinosporaceae</taxon>
        <taxon>Diplogelasinospora</taxon>
    </lineage>
</organism>
<dbReference type="SUPFAM" id="SSF144083">
    <property type="entry name" value="Magnesium transport protein CorA, transmembrane region"/>
    <property type="match status" value="1"/>
</dbReference>
<feature type="region of interest" description="Disordered" evidence="5">
    <location>
        <begin position="572"/>
        <end position="592"/>
    </location>
</feature>
<dbReference type="Gene3D" id="1.20.58.340">
    <property type="entry name" value="Magnesium transport protein CorA, transmembrane region"/>
    <property type="match status" value="1"/>
</dbReference>
<feature type="transmembrane region" description="Helical" evidence="6">
    <location>
        <begin position="513"/>
        <end position="535"/>
    </location>
</feature>
<evidence type="ECO:0000313" key="8">
    <source>
        <dbReference type="Proteomes" id="UP001303473"/>
    </source>
</evidence>
<feature type="region of interest" description="Disordered" evidence="5">
    <location>
        <begin position="1"/>
        <end position="36"/>
    </location>
</feature>